<proteinExistence type="predicted"/>
<dbReference type="InterPro" id="IPR027020">
    <property type="entry name" value="YnjB"/>
</dbReference>
<dbReference type="NCBIfam" id="NF008633">
    <property type="entry name" value="PRK11622.1"/>
    <property type="match status" value="1"/>
</dbReference>
<keyword evidence="2" id="KW-1185">Reference proteome</keyword>
<sequence>MSVILAACGGESPAAAPAGDAAGGFAGLEHAARGHTVRWWMYGGDDRVNSYVDDVVAPAARKLGVTIRRVPIADTADALKRVVAERRAGKTSGGAVDLIWINGENFADGKRADLWRHDWATGLPNARRYVDQADPAIARDFQVPVDGQESPWQKAAFVYAYDTAKTPTPPQSLDALLAYAEAHPGRVTYPAPPDFTGSAFVRQVVQAKGEDGGFAYLKQLKPYLWRHGTTYPKTEAELDTLFGNGQVDFAMSYDAAFVASAVRKGQFAASARPFALGERSLQNTSFVAIPANAADPAGAEVVANLLLSPRLQAAKLDPRSLGNPTVLDIGRLGAQRRLFTQAAVNRYLLADLGQTVAEMPASAVAPLERRWTREILR</sequence>
<dbReference type="EMBL" id="CP098502">
    <property type="protein sequence ID" value="UTI64341.1"/>
    <property type="molecule type" value="Genomic_DNA"/>
</dbReference>
<dbReference type="PIRSF" id="PIRSF029172">
    <property type="entry name" value="UCP029172_ABC_sbc_YnjB"/>
    <property type="match status" value="1"/>
</dbReference>
<dbReference type="Gene3D" id="3.40.190.10">
    <property type="entry name" value="Periplasmic binding protein-like II"/>
    <property type="match status" value="2"/>
</dbReference>
<dbReference type="PANTHER" id="PTHR42779:SF1">
    <property type="entry name" value="PROTEIN YNJB"/>
    <property type="match status" value="1"/>
</dbReference>
<dbReference type="PANTHER" id="PTHR42779">
    <property type="entry name" value="PROTEIN YNJB"/>
    <property type="match status" value="1"/>
</dbReference>
<accession>A0ABY5DQN0</accession>
<dbReference type="Pfam" id="PF13416">
    <property type="entry name" value="SBP_bac_8"/>
    <property type="match status" value="1"/>
</dbReference>
<dbReference type="RefSeq" id="WP_254571047.1">
    <property type="nucleotide sequence ID" value="NZ_CP098502.1"/>
</dbReference>
<reference evidence="1 2" key="1">
    <citation type="submission" date="2022-06" db="EMBL/GenBank/DDBJ databases">
        <title>Paraconexibacter antarcticus.</title>
        <authorList>
            <person name="Kim C.S."/>
        </authorList>
    </citation>
    <scope>NUCLEOTIDE SEQUENCE [LARGE SCALE GENOMIC DNA]</scope>
    <source>
        <strain evidence="1 2">02-257</strain>
    </source>
</reference>
<organism evidence="1 2">
    <name type="scientific">Paraconexibacter antarcticus</name>
    <dbReference type="NCBI Taxonomy" id="2949664"/>
    <lineage>
        <taxon>Bacteria</taxon>
        <taxon>Bacillati</taxon>
        <taxon>Actinomycetota</taxon>
        <taxon>Thermoleophilia</taxon>
        <taxon>Solirubrobacterales</taxon>
        <taxon>Paraconexibacteraceae</taxon>
        <taxon>Paraconexibacter</taxon>
    </lineage>
</organism>
<evidence type="ECO:0000313" key="2">
    <source>
        <dbReference type="Proteomes" id="UP001056035"/>
    </source>
</evidence>
<gene>
    <name evidence="1" type="ORF">NBH00_23755</name>
</gene>
<evidence type="ECO:0000313" key="1">
    <source>
        <dbReference type="EMBL" id="UTI64341.1"/>
    </source>
</evidence>
<protein>
    <submittedName>
        <fullName evidence="1">ABC transporter substrate-binding protein</fullName>
    </submittedName>
</protein>
<dbReference type="SUPFAM" id="SSF53850">
    <property type="entry name" value="Periplasmic binding protein-like II"/>
    <property type="match status" value="1"/>
</dbReference>
<dbReference type="InterPro" id="IPR006059">
    <property type="entry name" value="SBP"/>
</dbReference>
<dbReference type="Proteomes" id="UP001056035">
    <property type="component" value="Chromosome"/>
</dbReference>
<name>A0ABY5DQN0_9ACTN</name>